<comment type="catalytic activity">
    <reaction evidence="5">
        <text>a tetracycline + NADPH + O2 + H(+) = an 11a-hydroxytetracycline + NADP(+) + H2O</text>
        <dbReference type="Rhea" id="RHEA:61444"/>
        <dbReference type="ChEBI" id="CHEBI:15377"/>
        <dbReference type="ChEBI" id="CHEBI:15378"/>
        <dbReference type="ChEBI" id="CHEBI:15379"/>
        <dbReference type="ChEBI" id="CHEBI:57783"/>
        <dbReference type="ChEBI" id="CHEBI:58349"/>
        <dbReference type="ChEBI" id="CHEBI:144644"/>
        <dbReference type="ChEBI" id="CHEBI:144645"/>
    </reaction>
</comment>
<dbReference type="Proteomes" id="UP000824334">
    <property type="component" value="Chromosome"/>
</dbReference>
<comment type="domain">
    <text evidence="5">Consists of an N-terminal FAD-binding domain with a Rossman fold and a C-terminal substrate-binding domain.</text>
</comment>
<dbReference type="HAMAP" id="MF_00845">
    <property type="entry name" value="TetX_monooxygenase"/>
    <property type="match status" value="1"/>
</dbReference>
<evidence type="ECO:0000256" key="3">
    <source>
        <dbReference type="ARBA" id="ARBA00023002"/>
    </source>
</evidence>
<keyword evidence="2 5" id="KW-0274">FAD</keyword>
<reference evidence="7 8" key="1">
    <citation type="submission" date="2021-07" db="EMBL/GenBank/DDBJ databases">
        <title>Isolation and characterization of bacteria from a gold mining with a capacity of golden bioaccumulation.</title>
        <authorList>
            <person name="Yang X.J."/>
        </authorList>
    </citation>
    <scope>NUCLEOTIDE SEQUENCE [LARGE SCALE GENOMIC DNA]</scope>
    <source>
        <strain evidence="7 8">Au29</strain>
    </source>
</reference>
<dbReference type="PANTHER" id="PTHR46972:SF1">
    <property type="entry name" value="FAD DEPENDENT OXIDOREDUCTASE DOMAIN-CONTAINING PROTEIN"/>
    <property type="match status" value="1"/>
</dbReference>
<evidence type="ECO:0000313" key="7">
    <source>
        <dbReference type="EMBL" id="QYC09412.1"/>
    </source>
</evidence>
<comment type="similarity">
    <text evidence="5">Belongs to the aromatic-ring hydroxylase family. TetX subfamily.</text>
</comment>
<feature type="domain" description="FAD-binding" evidence="6">
    <location>
        <begin position="5"/>
        <end position="340"/>
    </location>
</feature>
<keyword evidence="1 5" id="KW-0285">Flavoprotein</keyword>
<proteinExistence type="inferred from homology"/>
<dbReference type="GeneID" id="94376091"/>
<evidence type="ECO:0000313" key="8">
    <source>
        <dbReference type="Proteomes" id="UP000824334"/>
    </source>
</evidence>
<feature type="binding site" evidence="5">
    <location>
        <position position="286"/>
    </location>
    <ligand>
        <name>FAD</name>
        <dbReference type="ChEBI" id="CHEBI:57692"/>
    </ligand>
</feature>
<comment type="cofactor">
    <cofactor evidence="5">
        <name>FAD</name>
        <dbReference type="ChEBI" id="CHEBI:57692"/>
    </cofactor>
</comment>
<sequence length="365" mass="38745">MPKSITIIGAGLGGLILARVLHLHGIASTIHEAEASADARTQGGLLDMHEHSGQIALKAAGLFDTFLSLVRPGEDAKRIVDATGRILFDKPGSHRGERPEIDRGDLRRMLIQSLPAETIQWGRKLVAVTPLGEGRHALRFADGATAASDLLVGADGAWSKVRPLLSAAAPAYTGTSFVETTVLDGDARLPASAEMIGLGTLMAVMPGQGILSHRYADGTLRTYAALNRPEAWFADPSLIAEAFTGWAPPLIDLITHSDVEPILRPIHALPVDHSWKRTPGVTLVGDAAHLMSPFAGEGANLALLDGAELAQAIAASPDDMEAGLTAYEQRLFPRSRQVADLTARNHERFFGAEAPRSVVALFNGL</sequence>
<accession>A0ABX8TDZ6</accession>
<evidence type="ECO:0000256" key="5">
    <source>
        <dbReference type="HAMAP-Rule" id="MF_00845"/>
    </source>
</evidence>
<dbReference type="RefSeq" id="WP_219355000.1">
    <property type="nucleotide sequence ID" value="NZ_CP080034.1"/>
</dbReference>
<organism evidence="7 8">
    <name type="scientific">Brevundimonas nasdae</name>
    <dbReference type="NCBI Taxonomy" id="172043"/>
    <lineage>
        <taxon>Bacteria</taxon>
        <taxon>Pseudomonadati</taxon>
        <taxon>Pseudomonadota</taxon>
        <taxon>Alphaproteobacteria</taxon>
        <taxon>Caulobacterales</taxon>
        <taxon>Caulobacteraceae</taxon>
        <taxon>Brevundimonas</taxon>
    </lineage>
</organism>
<comment type="subunit">
    <text evidence="5">Monomer.</text>
</comment>
<dbReference type="InterPro" id="IPR043683">
    <property type="entry name" value="TetX_monooxygenase"/>
</dbReference>
<evidence type="ECO:0000256" key="1">
    <source>
        <dbReference type="ARBA" id="ARBA00022630"/>
    </source>
</evidence>
<keyword evidence="5" id="KW-0521">NADP</keyword>
<keyword evidence="3 5" id="KW-0560">Oxidoreductase</keyword>
<keyword evidence="5" id="KW-0963">Cytoplasm</keyword>
<feature type="binding site" evidence="5">
    <location>
        <position position="40"/>
    </location>
    <ligand>
        <name>NADPH</name>
        <dbReference type="ChEBI" id="CHEBI:57783"/>
    </ligand>
</feature>
<dbReference type="EC" id="1.14.13.-" evidence="5"/>
<protein>
    <recommendedName>
        <fullName evidence="5">Flavin-dependent monooxygenase</fullName>
    </recommendedName>
    <alternativeName>
        <fullName evidence="5">TetX monooxygenase</fullName>
        <shortName evidence="5">TetX</shortName>
        <ecNumber evidence="5">1.14.13.-</ecNumber>
    </alternativeName>
</protein>
<keyword evidence="4 5" id="KW-0503">Monooxygenase</keyword>
<evidence type="ECO:0000256" key="2">
    <source>
        <dbReference type="ARBA" id="ARBA00022827"/>
    </source>
</evidence>
<dbReference type="GO" id="GO:0004497">
    <property type="term" value="F:monooxygenase activity"/>
    <property type="evidence" value="ECO:0007669"/>
    <property type="project" value="UniProtKB-KW"/>
</dbReference>
<feature type="binding site" evidence="5">
    <location>
        <position position="103"/>
    </location>
    <ligand>
        <name>FAD</name>
        <dbReference type="ChEBI" id="CHEBI:57692"/>
    </ligand>
</feature>
<dbReference type="InterPro" id="IPR002938">
    <property type="entry name" value="FAD-bd"/>
</dbReference>
<comment type="subcellular location">
    <subcellularLocation>
        <location evidence="5">Cytoplasm</location>
    </subcellularLocation>
</comment>
<keyword evidence="5" id="KW-0547">Nucleotide-binding</keyword>
<evidence type="ECO:0000259" key="6">
    <source>
        <dbReference type="Pfam" id="PF01494"/>
    </source>
</evidence>
<comment type="function">
    <text evidence="5">An FAD-requiring monooxygenase active on some tetracycline antibiotic derivatives, which leads to their inactivation. Hydroxylates carbon 11a of tetracycline and some analogs.</text>
</comment>
<feature type="binding site" evidence="5">
    <location>
        <position position="47"/>
    </location>
    <ligand>
        <name>FAD</name>
        <dbReference type="ChEBI" id="CHEBI:57692"/>
    </ligand>
</feature>
<gene>
    <name evidence="7" type="ORF">KWG56_12475</name>
</gene>
<name>A0ABX8TDZ6_9CAUL</name>
<evidence type="ECO:0000256" key="4">
    <source>
        <dbReference type="ARBA" id="ARBA00023033"/>
    </source>
</evidence>
<dbReference type="Pfam" id="PF01494">
    <property type="entry name" value="FAD_binding_3"/>
    <property type="match status" value="1"/>
</dbReference>
<keyword evidence="8" id="KW-1185">Reference proteome</keyword>
<dbReference type="EMBL" id="CP080034">
    <property type="protein sequence ID" value="QYC09412.1"/>
    <property type="molecule type" value="Genomic_DNA"/>
</dbReference>
<dbReference type="PANTHER" id="PTHR46972">
    <property type="entry name" value="MONOOXYGENASE ASQM-RELATED"/>
    <property type="match status" value="1"/>
</dbReference>